<dbReference type="PANTHER" id="PTHR48097">
    <property type="entry name" value="L-THREONINE ALDOLASE-RELATED"/>
    <property type="match status" value="1"/>
</dbReference>
<accession>A0ABP7K2Q9</accession>
<evidence type="ECO:0000256" key="3">
    <source>
        <dbReference type="ARBA" id="ARBA00011881"/>
    </source>
</evidence>
<dbReference type="PANTHER" id="PTHR48097:SF5">
    <property type="entry name" value="LOW SPECIFICITY L-THREONINE ALDOLASE"/>
    <property type="match status" value="1"/>
</dbReference>
<keyword evidence="4" id="KW-0663">Pyridoxal phosphate</keyword>
<dbReference type="Pfam" id="PF01212">
    <property type="entry name" value="Beta_elim_lyase"/>
    <property type="match status" value="1"/>
</dbReference>
<reference evidence="7" key="1">
    <citation type="journal article" date="2019" name="Int. J. Syst. Evol. Microbiol.">
        <title>The Global Catalogue of Microorganisms (GCM) 10K type strain sequencing project: providing services to taxonomists for standard genome sequencing and annotation.</title>
        <authorList>
            <consortium name="The Broad Institute Genomics Platform"/>
            <consortium name="The Broad Institute Genome Sequencing Center for Infectious Disease"/>
            <person name="Wu L."/>
            <person name="Ma J."/>
        </authorList>
    </citation>
    <scope>NUCLEOTIDE SEQUENCE [LARGE SCALE GENOMIC DNA]</scope>
    <source>
        <strain evidence="7">JCM 17190</strain>
    </source>
</reference>
<organism evidence="6 7">
    <name type="scientific">Celeribacter arenosi</name>
    <dbReference type="NCBI Taxonomy" id="792649"/>
    <lineage>
        <taxon>Bacteria</taxon>
        <taxon>Pseudomonadati</taxon>
        <taxon>Pseudomonadota</taxon>
        <taxon>Alphaproteobacteria</taxon>
        <taxon>Rhodobacterales</taxon>
        <taxon>Roseobacteraceae</taxon>
        <taxon>Celeribacter</taxon>
    </lineage>
</organism>
<dbReference type="InterPro" id="IPR015422">
    <property type="entry name" value="PyrdxlP-dep_Trfase_small"/>
</dbReference>
<evidence type="ECO:0000256" key="4">
    <source>
        <dbReference type="ARBA" id="ARBA00022898"/>
    </source>
</evidence>
<dbReference type="Gene3D" id="3.90.1150.10">
    <property type="entry name" value="Aspartate Aminotransferase, domain 1"/>
    <property type="match status" value="1"/>
</dbReference>
<name>A0ABP7K2Q9_9RHOB</name>
<keyword evidence="7" id="KW-1185">Reference proteome</keyword>
<sequence length="346" mass="36476">MQFASDNTSHAHPKIMEALVAANTGFAPAYGTDKWTAALEERLRDLFAAPEARVFPMTSGTATNAALLAAMSPPWGVIYCHETAHIEVDERGAATFYAGGAKLKPLAASDSRIDGAALKSAIAADAAGHGVHAMPPAAISVTNITEFGERYSIDHLAALRAVSDLPVHMDGARFANAVASGTDSPAQIVEGLGALSLGATKNGALTAEAAVLFDPELIERFDSHRMRGGQNLSKARFVSAQMLAWLEDDLWLDLASHSNAMAARLARGMQERGDASLAYSVDGNMVFATLPRAAHARAYAKGATYHLWGVDTALDGDPETPLLARFVASWSTSEADVDALLAAFDR</sequence>
<dbReference type="InterPro" id="IPR015424">
    <property type="entry name" value="PyrdxlP-dep_Trfase"/>
</dbReference>
<dbReference type="SUPFAM" id="SSF53383">
    <property type="entry name" value="PLP-dependent transferases"/>
    <property type="match status" value="1"/>
</dbReference>
<keyword evidence="6" id="KW-0456">Lyase</keyword>
<evidence type="ECO:0000313" key="6">
    <source>
        <dbReference type="EMBL" id="GAA3863973.1"/>
    </source>
</evidence>
<comment type="similarity">
    <text evidence="2">Belongs to the threonine aldolase family.</text>
</comment>
<gene>
    <name evidence="6" type="ORF">GCM10022404_12950</name>
</gene>
<dbReference type="Proteomes" id="UP001399917">
    <property type="component" value="Unassembled WGS sequence"/>
</dbReference>
<proteinExistence type="inferred from homology"/>
<evidence type="ECO:0000256" key="2">
    <source>
        <dbReference type="ARBA" id="ARBA00006966"/>
    </source>
</evidence>
<evidence type="ECO:0000313" key="7">
    <source>
        <dbReference type="Proteomes" id="UP001399917"/>
    </source>
</evidence>
<dbReference type="Gene3D" id="3.40.640.10">
    <property type="entry name" value="Type I PLP-dependent aspartate aminotransferase-like (Major domain)"/>
    <property type="match status" value="1"/>
</dbReference>
<comment type="subunit">
    <text evidence="3">Homotetramer.</text>
</comment>
<feature type="domain" description="Aromatic amino acid beta-eliminating lyase/threonine aldolase" evidence="5">
    <location>
        <begin position="2"/>
        <end position="286"/>
    </location>
</feature>
<dbReference type="InterPro" id="IPR001597">
    <property type="entry name" value="ArAA_b-elim_lyase/Thr_aldolase"/>
</dbReference>
<dbReference type="RefSeq" id="WP_344845281.1">
    <property type="nucleotide sequence ID" value="NZ_BAABDF010000006.1"/>
</dbReference>
<dbReference type="EMBL" id="BAABDF010000006">
    <property type="protein sequence ID" value="GAA3863973.1"/>
    <property type="molecule type" value="Genomic_DNA"/>
</dbReference>
<comment type="cofactor">
    <cofactor evidence="1">
        <name>pyridoxal 5'-phosphate</name>
        <dbReference type="ChEBI" id="CHEBI:597326"/>
    </cofactor>
</comment>
<protein>
    <submittedName>
        <fullName evidence="6">Beta-eliminating lyase-related protein</fullName>
    </submittedName>
</protein>
<dbReference type="InterPro" id="IPR015421">
    <property type="entry name" value="PyrdxlP-dep_Trfase_major"/>
</dbReference>
<comment type="caution">
    <text evidence="6">The sequence shown here is derived from an EMBL/GenBank/DDBJ whole genome shotgun (WGS) entry which is preliminary data.</text>
</comment>
<dbReference type="GO" id="GO:0016829">
    <property type="term" value="F:lyase activity"/>
    <property type="evidence" value="ECO:0007669"/>
    <property type="project" value="UniProtKB-KW"/>
</dbReference>
<evidence type="ECO:0000256" key="1">
    <source>
        <dbReference type="ARBA" id="ARBA00001933"/>
    </source>
</evidence>
<evidence type="ECO:0000259" key="5">
    <source>
        <dbReference type="Pfam" id="PF01212"/>
    </source>
</evidence>